<dbReference type="InterPro" id="IPR004792">
    <property type="entry name" value="BaiN-like"/>
</dbReference>
<dbReference type="InterPro" id="IPR057661">
    <property type="entry name" value="RsdA/BaiN/AoA(So)_Rossmann"/>
</dbReference>
<comment type="caution">
    <text evidence="6">The sequence shown here is derived from an EMBL/GenBank/DDBJ whole genome shotgun (WGS) entry which is preliminary data.</text>
</comment>
<dbReference type="Proteomes" id="UP000034333">
    <property type="component" value="Unassembled WGS sequence"/>
</dbReference>
<dbReference type="InterPro" id="IPR023166">
    <property type="entry name" value="BaiN-like_dom_sf"/>
</dbReference>
<dbReference type="PATRIC" id="fig|1619036.3.peg.658"/>
<dbReference type="InterPro" id="IPR055178">
    <property type="entry name" value="RsdA/BaiN/AoA(So)-like_dom"/>
</dbReference>
<sequence>MNSFFDCIVVGGGPAGLIAAGQAGARGARVLLLEKNKELGKKIKITGHGRCNIVQAEFNLKTLVSSYGENGKFLFSCFNNFGPKKIMEFFEDIGVALKTEANGRVFPSSDNAEEVVTVLIKYLRQNKVEIKYGVEVKDIVKNKSKIVVTLNNGDEIETKNIIIATGGLSYPVTGSTGDGFVLAEKIGHPVTKTIPALVPLKTKESWVKKIQGLSLSDIKVTLYKGKKKIKEANGDILFTHFGITGPVILNISKFVLNNLGGEEVFLKINFFPTLTQEQLEKKLIQDFHGFGKKLIKNVLGSIVQPKAVLLLLELAKINADKPANSINKEERKRLLEVLNSLKLTILGSLGYEIAMATSGGIDLKEIDPKTMQSKIHSGIYFAGEVLDIDGPTGGYNLTAAWSTGYSAGNNITLG</sequence>
<proteinExistence type="predicted"/>
<dbReference type="EMBL" id="LBTN01000025">
    <property type="protein sequence ID" value="KKQ39926.1"/>
    <property type="molecule type" value="Genomic_DNA"/>
</dbReference>
<keyword evidence="2" id="KW-0285">Flavoprotein</keyword>
<dbReference type="PANTHER" id="PTHR42887:SF2">
    <property type="entry name" value="OS12G0638800 PROTEIN"/>
    <property type="match status" value="1"/>
</dbReference>
<dbReference type="Gene3D" id="3.50.50.60">
    <property type="entry name" value="FAD/NAD(P)-binding domain"/>
    <property type="match status" value="1"/>
</dbReference>
<feature type="domain" description="RsdA/BaiN/AoA(So)-like insert" evidence="5">
    <location>
        <begin position="195"/>
        <end position="354"/>
    </location>
</feature>
<dbReference type="Pfam" id="PF22780">
    <property type="entry name" value="HI0933_like_1st"/>
    <property type="match status" value="1"/>
</dbReference>
<evidence type="ECO:0000256" key="1">
    <source>
        <dbReference type="ARBA" id="ARBA00001974"/>
    </source>
</evidence>
<evidence type="ECO:0000313" key="7">
    <source>
        <dbReference type="Proteomes" id="UP000034333"/>
    </source>
</evidence>
<accession>A0A0G0KH63</accession>
<dbReference type="STRING" id="1619036.US58_C0025G0010"/>
<dbReference type="InterPro" id="IPR036188">
    <property type="entry name" value="FAD/NAD-bd_sf"/>
</dbReference>
<dbReference type="AlphaFoldDB" id="A0A0G0KH63"/>
<dbReference type="SUPFAM" id="SSF51905">
    <property type="entry name" value="FAD/NAD(P)-binding domain"/>
    <property type="match status" value="1"/>
</dbReference>
<reference evidence="6 7" key="1">
    <citation type="journal article" date="2015" name="Nature">
        <title>rRNA introns, odd ribosomes, and small enigmatic genomes across a large radiation of phyla.</title>
        <authorList>
            <person name="Brown C.T."/>
            <person name="Hug L.A."/>
            <person name="Thomas B.C."/>
            <person name="Sharon I."/>
            <person name="Castelle C.J."/>
            <person name="Singh A."/>
            <person name="Wilkins M.J."/>
            <person name="Williams K.H."/>
            <person name="Banfield J.F."/>
        </authorList>
    </citation>
    <scope>NUCLEOTIDE SEQUENCE [LARGE SCALE GENOMIC DNA]</scope>
</reference>
<evidence type="ECO:0000259" key="5">
    <source>
        <dbReference type="Pfam" id="PF22780"/>
    </source>
</evidence>
<dbReference type="Pfam" id="PF03486">
    <property type="entry name" value="HI0933_like"/>
    <property type="match status" value="1"/>
</dbReference>
<evidence type="ECO:0000256" key="2">
    <source>
        <dbReference type="ARBA" id="ARBA00022630"/>
    </source>
</evidence>
<dbReference type="PRINTS" id="PR00411">
    <property type="entry name" value="PNDRDTASEI"/>
</dbReference>
<dbReference type="PANTHER" id="PTHR42887">
    <property type="entry name" value="OS12G0638800 PROTEIN"/>
    <property type="match status" value="1"/>
</dbReference>
<dbReference type="SUPFAM" id="SSF160996">
    <property type="entry name" value="HI0933 insert domain-like"/>
    <property type="match status" value="1"/>
</dbReference>
<name>A0A0G0KH63_9BACT</name>
<dbReference type="Gene3D" id="2.40.30.10">
    <property type="entry name" value="Translation factors"/>
    <property type="match status" value="1"/>
</dbReference>
<keyword evidence="3" id="KW-0274">FAD</keyword>
<feature type="domain" description="RsdA/BaiN/AoA(So)-like Rossmann fold-like" evidence="4">
    <location>
        <begin position="6"/>
        <end position="409"/>
    </location>
</feature>
<dbReference type="PRINTS" id="PR00368">
    <property type="entry name" value="FADPNR"/>
</dbReference>
<evidence type="ECO:0000256" key="3">
    <source>
        <dbReference type="ARBA" id="ARBA00022827"/>
    </source>
</evidence>
<gene>
    <name evidence="6" type="ORF">US58_C0025G0010</name>
</gene>
<evidence type="ECO:0000259" key="4">
    <source>
        <dbReference type="Pfam" id="PF03486"/>
    </source>
</evidence>
<dbReference type="Gene3D" id="1.10.8.260">
    <property type="entry name" value="HI0933 insert domain-like"/>
    <property type="match status" value="1"/>
</dbReference>
<protein>
    <submittedName>
        <fullName evidence="6">HI0933 family protein</fullName>
    </submittedName>
</protein>
<dbReference type="NCBIfam" id="TIGR00275">
    <property type="entry name" value="aminoacetone oxidase family FAD-binding enzyme"/>
    <property type="match status" value="1"/>
</dbReference>
<organism evidence="6 7">
    <name type="scientific">Candidatus Magasanikbacteria bacterium GW2011_GWA2_37_8</name>
    <dbReference type="NCBI Taxonomy" id="1619036"/>
    <lineage>
        <taxon>Bacteria</taxon>
        <taxon>Candidatus Magasanikiibacteriota</taxon>
    </lineage>
</organism>
<comment type="cofactor">
    <cofactor evidence="1">
        <name>FAD</name>
        <dbReference type="ChEBI" id="CHEBI:57692"/>
    </cofactor>
</comment>
<evidence type="ECO:0000313" key="6">
    <source>
        <dbReference type="EMBL" id="KKQ39926.1"/>
    </source>
</evidence>